<organism evidence="1 2">
    <name type="scientific">Alteromonas australica</name>
    <dbReference type="NCBI Taxonomy" id="589873"/>
    <lineage>
        <taxon>Bacteria</taxon>
        <taxon>Pseudomonadati</taxon>
        <taxon>Pseudomonadota</taxon>
        <taxon>Gammaproteobacteria</taxon>
        <taxon>Alteromonadales</taxon>
        <taxon>Alteromonadaceae</taxon>
        <taxon>Alteromonas/Salinimonas group</taxon>
        <taxon>Alteromonas</taxon>
    </lineage>
</organism>
<dbReference type="Gene3D" id="2.60.40.420">
    <property type="entry name" value="Cupredoxins - blue copper proteins"/>
    <property type="match status" value="1"/>
</dbReference>
<dbReference type="InterPro" id="IPR015078">
    <property type="entry name" value="DP-EP"/>
</dbReference>
<dbReference type="Proteomes" id="UP000056090">
    <property type="component" value="Chromosome"/>
</dbReference>
<gene>
    <name evidence="1" type="ORF">EP13_12385</name>
</gene>
<accession>A0A075P0U9</accession>
<evidence type="ECO:0000313" key="1">
    <source>
        <dbReference type="EMBL" id="AIF99418.1"/>
    </source>
</evidence>
<dbReference type="SUPFAM" id="SSF49503">
    <property type="entry name" value="Cupredoxins"/>
    <property type="match status" value="1"/>
</dbReference>
<name>A0A075P0U9_9ALTE</name>
<protein>
    <recommendedName>
        <fullName evidence="3">DP-EP family protein</fullName>
    </recommendedName>
</protein>
<evidence type="ECO:0000313" key="2">
    <source>
        <dbReference type="Proteomes" id="UP000056090"/>
    </source>
</evidence>
<evidence type="ECO:0008006" key="3">
    <source>
        <dbReference type="Google" id="ProtNLM"/>
    </source>
</evidence>
<sequence length="113" mass="12059">MTTTPPNYNYDVTVDANGAFTITPIDGAPDSPITVSVPNTTITYTLTDNTASNMVFVSPEISDDPNGDLTWQVTNNGKSIVITDSDASKEDHICVKLVAAFVSPDPQIKNDPL</sequence>
<dbReference type="Pfam" id="PF08985">
    <property type="entry name" value="DP-EP"/>
    <property type="match status" value="1"/>
</dbReference>
<dbReference type="GeneID" id="78255699"/>
<dbReference type="RefSeq" id="WP_044057514.1">
    <property type="nucleotide sequence ID" value="NZ_CBCSKJ010000003.1"/>
</dbReference>
<dbReference type="EMBL" id="CP008849">
    <property type="protein sequence ID" value="AIF99418.1"/>
    <property type="molecule type" value="Genomic_DNA"/>
</dbReference>
<reference evidence="1 2" key="1">
    <citation type="submission" date="2014-06" db="EMBL/GenBank/DDBJ databases">
        <title>Genomes of Alteromonas australica, a world apart.</title>
        <authorList>
            <person name="Gonzaga A."/>
            <person name="Lopez-Perez M."/>
            <person name="Rodriguez-Valera F."/>
        </authorList>
    </citation>
    <scope>NUCLEOTIDE SEQUENCE [LARGE SCALE GENOMIC DNA]</scope>
    <source>
        <strain evidence="1 2">H 17</strain>
    </source>
</reference>
<dbReference type="InterPro" id="IPR008972">
    <property type="entry name" value="Cupredoxin"/>
</dbReference>
<proteinExistence type="predicted"/>
<dbReference type="AlphaFoldDB" id="A0A075P0U9"/>
<dbReference type="KEGG" id="aal:EP13_12385"/>
<keyword evidence="2" id="KW-1185">Reference proteome</keyword>